<protein>
    <recommendedName>
        <fullName evidence="1">Putative endonuclease SegE-like GIY-YIG domain-containing protein</fullName>
    </recommendedName>
</protein>
<sequence>MRVNKAWEMFETDMWDISEVTDGNYVSFIYIIQFPETGEYYFGKKQIYKKVRDIKNLKATSVESNWPDYTGSSKCVNEMIDAGMPYTKNILYCVKSDAEATILETALISYFGLHPDCLNKAIMCKARLPKNRLDLFKVLQDLIDMLGVR</sequence>
<comment type="caution">
    <text evidence="2">The sequence shown here is derived from an EMBL/GenBank/DDBJ whole genome shotgun (WGS) entry which is preliminary data.</text>
</comment>
<dbReference type="EMBL" id="JAWXRD010000040">
    <property type="protein sequence ID" value="MDX6042785.1"/>
    <property type="molecule type" value="Genomic_DNA"/>
</dbReference>
<evidence type="ECO:0000313" key="2">
    <source>
        <dbReference type="EMBL" id="MDX6042785.1"/>
    </source>
</evidence>
<dbReference type="RefSeq" id="WP_319787059.1">
    <property type="nucleotide sequence ID" value="NZ_JAWXRD010000040.1"/>
</dbReference>
<evidence type="ECO:0000259" key="1">
    <source>
        <dbReference type="Pfam" id="PF19835"/>
    </source>
</evidence>
<evidence type="ECO:0000313" key="3">
    <source>
        <dbReference type="Proteomes" id="UP001275664"/>
    </source>
</evidence>
<name>A0ABU4QU18_9ENTR</name>
<dbReference type="InterPro" id="IPR045566">
    <property type="entry name" value="SegE-like_GIY-YIG"/>
</dbReference>
<dbReference type="Pfam" id="PF19835">
    <property type="entry name" value="SegE_GIY-YIG"/>
    <property type="match status" value="1"/>
</dbReference>
<dbReference type="Proteomes" id="UP001275664">
    <property type="component" value="Unassembled WGS sequence"/>
</dbReference>
<organism evidence="2 3">
    <name type="scientific">Scandinavium lactucae</name>
    <dbReference type="NCBI Taxonomy" id="3095028"/>
    <lineage>
        <taxon>Bacteria</taxon>
        <taxon>Pseudomonadati</taxon>
        <taxon>Pseudomonadota</taxon>
        <taxon>Gammaproteobacteria</taxon>
        <taxon>Enterobacterales</taxon>
        <taxon>Enterobacteriaceae</taxon>
        <taxon>Scandinavium</taxon>
    </lineage>
</organism>
<reference evidence="2 3" key="1">
    <citation type="submission" date="2023-11" db="EMBL/GenBank/DDBJ databases">
        <title>Scandinavium wanjuensis sp. nov., isolated from lettuce South Korea.</title>
        <authorList>
            <person name="Park J."/>
            <person name="Park S."/>
            <person name="Oh K.K."/>
            <person name="Cho G.S."/>
            <person name="Franz C.M.A.P."/>
        </authorList>
    </citation>
    <scope>NUCLEOTIDE SEQUENCE [LARGE SCALE GENOMIC DNA]</scope>
    <source>
        <strain evidence="2 3">V105_6</strain>
    </source>
</reference>
<accession>A0ABU4QU18</accession>
<keyword evidence="3" id="KW-1185">Reference proteome</keyword>
<proteinExistence type="predicted"/>
<gene>
    <name evidence="2" type="ORF">SIK69_21580</name>
</gene>
<feature type="domain" description="Putative endonuclease SegE-like GIY-YIG" evidence="1">
    <location>
        <begin position="18"/>
        <end position="107"/>
    </location>
</feature>